<dbReference type="EMBL" id="OV725077">
    <property type="protein sequence ID" value="CAH1392216.1"/>
    <property type="molecule type" value="Genomic_DNA"/>
</dbReference>
<dbReference type="InterPro" id="IPR013201">
    <property type="entry name" value="Prot_inhib_I29"/>
</dbReference>
<dbReference type="GO" id="GO:0006508">
    <property type="term" value="P:proteolysis"/>
    <property type="evidence" value="ECO:0007669"/>
    <property type="project" value="InterPro"/>
</dbReference>
<comment type="similarity">
    <text evidence="1">Belongs to the peptidase C1 family.</text>
</comment>
<keyword evidence="2" id="KW-0732">Signal</keyword>
<dbReference type="SUPFAM" id="SSF54001">
    <property type="entry name" value="Cysteine proteinases"/>
    <property type="match status" value="1"/>
</dbReference>
<proteinExistence type="inferred from homology"/>
<accession>A0A9P0E5T9</accession>
<name>A0A9P0E5T9_NEZVI</name>
<feature type="signal peptide" evidence="2">
    <location>
        <begin position="1"/>
        <end position="15"/>
    </location>
</feature>
<feature type="chain" id="PRO_5040287538" evidence="2">
    <location>
        <begin position="16"/>
        <end position="303"/>
    </location>
</feature>
<dbReference type="AlphaFoldDB" id="A0A9P0E5T9"/>
<feature type="domain" description="Peptidase C1A papain C-terminal" evidence="3">
    <location>
        <begin position="93"/>
        <end position="288"/>
    </location>
</feature>
<feature type="domain" description="Cathepsin propeptide inhibitor" evidence="4">
    <location>
        <begin position="22"/>
        <end position="67"/>
    </location>
</feature>
<evidence type="ECO:0000256" key="2">
    <source>
        <dbReference type="SAM" id="SignalP"/>
    </source>
</evidence>
<protein>
    <submittedName>
        <fullName evidence="5">Uncharacterized protein</fullName>
    </submittedName>
</protein>
<sequence length="303" mass="34169">MKVFCLLFLVVIIQALPNQSHWQQFKVQHQKKYLTIDEEQKRMDIFLSHQRYIEEHNKNTKRSKEEYLNLFRAKVSASKAFKSESFQKSVTKLPEEVDWRESGAVTPVKDQGTCVACWAFSVTGAIEGRLFLKTKKLVSLSEQQLVDCSKNNDGCNGGDATEAYEYLKYVDGIEAEEIYPYRALAGNCSTSRGAEVTAISGYLTLPSGDEAALQEAVAAGPVSLNRTQHGNACSGLRGREIQGVLASEEFAGNRLGRLRLHQDGEEPGKQLRDCHREFGMNENWMGELSKKDNVFLDYKINRQ</sequence>
<gene>
    <name evidence="5" type="ORF">NEZAVI_LOCUS3079</name>
</gene>
<dbReference type="Proteomes" id="UP001152798">
    <property type="component" value="Chromosome 1"/>
</dbReference>
<dbReference type="PANTHER" id="PTHR12411">
    <property type="entry name" value="CYSTEINE PROTEASE FAMILY C1-RELATED"/>
    <property type="match status" value="1"/>
</dbReference>
<dbReference type="SMART" id="SM00645">
    <property type="entry name" value="Pept_C1"/>
    <property type="match status" value="1"/>
</dbReference>
<dbReference type="InterPro" id="IPR000668">
    <property type="entry name" value="Peptidase_C1A_C"/>
</dbReference>
<dbReference type="InterPro" id="IPR013128">
    <property type="entry name" value="Peptidase_C1A"/>
</dbReference>
<evidence type="ECO:0000313" key="6">
    <source>
        <dbReference type="Proteomes" id="UP001152798"/>
    </source>
</evidence>
<evidence type="ECO:0000259" key="3">
    <source>
        <dbReference type="SMART" id="SM00645"/>
    </source>
</evidence>
<evidence type="ECO:0000256" key="1">
    <source>
        <dbReference type="ARBA" id="ARBA00008455"/>
    </source>
</evidence>
<dbReference type="Gene3D" id="3.90.70.10">
    <property type="entry name" value="Cysteine proteinases"/>
    <property type="match status" value="1"/>
</dbReference>
<evidence type="ECO:0000259" key="4">
    <source>
        <dbReference type="SMART" id="SM00848"/>
    </source>
</evidence>
<keyword evidence="6" id="KW-1185">Reference proteome</keyword>
<dbReference type="InterPro" id="IPR038765">
    <property type="entry name" value="Papain-like_cys_pep_sf"/>
</dbReference>
<dbReference type="Pfam" id="PF08246">
    <property type="entry name" value="Inhibitor_I29"/>
    <property type="match status" value="1"/>
</dbReference>
<dbReference type="InterPro" id="IPR039417">
    <property type="entry name" value="Peptidase_C1A_papain-like"/>
</dbReference>
<dbReference type="CDD" id="cd02248">
    <property type="entry name" value="Peptidase_C1A"/>
    <property type="match status" value="1"/>
</dbReference>
<reference evidence="5" key="1">
    <citation type="submission" date="2022-01" db="EMBL/GenBank/DDBJ databases">
        <authorList>
            <person name="King R."/>
        </authorList>
    </citation>
    <scope>NUCLEOTIDE SEQUENCE</scope>
</reference>
<evidence type="ECO:0000313" key="5">
    <source>
        <dbReference type="EMBL" id="CAH1392216.1"/>
    </source>
</evidence>
<dbReference type="Pfam" id="PF00112">
    <property type="entry name" value="Peptidase_C1"/>
    <property type="match status" value="1"/>
</dbReference>
<dbReference type="SMART" id="SM00848">
    <property type="entry name" value="Inhibitor_I29"/>
    <property type="match status" value="1"/>
</dbReference>
<organism evidence="5 6">
    <name type="scientific">Nezara viridula</name>
    <name type="common">Southern green stink bug</name>
    <name type="synonym">Cimex viridulus</name>
    <dbReference type="NCBI Taxonomy" id="85310"/>
    <lineage>
        <taxon>Eukaryota</taxon>
        <taxon>Metazoa</taxon>
        <taxon>Ecdysozoa</taxon>
        <taxon>Arthropoda</taxon>
        <taxon>Hexapoda</taxon>
        <taxon>Insecta</taxon>
        <taxon>Pterygota</taxon>
        <taxon>Neoptera</taxon>
        <taxon>Paraneoptera</taxon>
        <taxon>Hemiptera</taxon>
        <taxon>Heteroptera</taxon>
        <taxon>Panheteroptera</taxon>
        <taxon>Pentatomomorpha</taxon>
        <taxon>Pentatomoidea</taxon>
        <taxon>Pentatomidae</taxon>
        <taxon>Pentatominae</taxon>
        <taxon>Nezara</taxon>
    </lineage>
</organism>
<dbReference type="GO" id="GO:0008234">
    <property type="term" value="F:cysteine-type peptidase activity"/>
    <property type="evidence" value="ECO:0007669"/>
    <property type="project" value="InterPro"/>
</dbReference>
<dbReference type="OrthoDB" id="10253408at2759"/>